<dbReference type="EMBL" id="CM042050">
    <property type="protein sequence ID" value="KAI3733637.1"/>
    <property type="molecule type" value="Genomic_DNA"/>
</dbReference>
<proteinExistence type="predicted"/>
<sequence>MSCICTKSLHRFLQSIIIWKSYSSHNLRQHGRAYYTKQTQRFFNSPPSSQLKERLSFIHHPSLLSPLLLQQ</sequence>
<accession>A0ACB9CH66</accession>
<reference evidence="2" key="1">
    <citation type="journal article" date="2022" name="Mol. Ecol. Resour.">
        <title>The genomes of chicory, endive, great burdock and yacon provide insights into Asteraceae palaeo-polyploidization history and plant inulin production.</title>
        <authorList>
            <person name="Fan W."/>
            <person name="Wang S."/>
            <person name="Wang H."/>
            <person name="Wang A."/>
            <person name="Jiang F."/>
            <person name="Liu H."/>
            <person name="Zhao H."/>
            <person name="Xu D."/>
            <person name="Zhang Y."/>
        </authorList>
    </citation>
    <scope>NUCLEOTIDE SEQUENCE [LARGE SCALE GENOMIC DNA]</scope>
    <source>
        <strain evidence="2">cv. Niubang</strain>
    </source>
</reference>
<evidence type="ECO:0000313" key="1">
    <source>
        <dbReference type="EMBL" id="KAI3733637.1"/>
    </source>
</evidence>
<gene>
    <name evidence="1" type="ORF">L6452_13085</name>
</gene>
<reference evidence="1 2" key="2">
    <citation type="journal article" date="2022" name="Mol. Ecol. Resour.">
        <title>The genomes of chicory, endive, great burdock and yacon provide insights into Asteraceae paleo-polyploidization history and plant inulin production.</title>
        <authorList>
            <person name="Fan W."/>
            <person name="Wang S."/>
            <person name="Wang H."/>
            <person name="Wang A."/>
            <person name="Jiang F."/>
            <person name="Liu H."/>
            <person name="Zhao H."/>
            <person name="Xu D."/>
            <person name="Zhang Y."/>
        </authorList>
    </citation>
    <scope>NUCLEOTIDE SEQUENCE [LARGE SCALE GENOMIC DNA]</scope>
    <source>
        <strain evidence="2">cv. Niubang</strain>
    </source>
</reference>
<keyword evidence="2" id="KW-1185">Reference proteome</keyword>
<evidence type="ECO:0000313" key="2">
    <source>
        <dbReference type="Proteomes" id="UP001055879"/>
    </source>
</evidence>
<protein>
    <submittedName>
        <fullName evidence="1">Uncharacterized protein</fullName>
    </submittedName>
</protein>
<organism evidence="1 2">
    <name type="scientific">Arctium lappa</name>
    <name type="common">Greater burdock</name>
    <name type="synonym">Lappa major</name>
    <dbReference type="NCBI Taxonomy" id="4217"/>
    <lineage>
        <taxon>Eukaryota</taxon>
        <taxon>Viridiplantae</taxon>
        <taxon>Streptophyta</taxon>
        <taxon>Embryophyta</taxon>
        <taxon>Tracheophyta</taxon>
        <taxon>Spermatophyta</taxon>
        <taxon>Magnoliopsida</taxon>
        <taxon>eudicotyledons</taxon>
        <taxon>Gunneridae</taxon>
        <taxon>Pentapetalae</taxon>
        <taxon>asterids</taxon>
        <taxon>campanulids</taxon>
        <taxon>Asterales</taxon>
        <taxon>Asteraceae</taxon>
        <taxon>Carduoideae</taxon>
        <taxon>Cardueae</taxon>
        <taxon>Arctiinae</taxon>
        <taxon>Arctium</taxon>
    </lineage>
</organism>
<name>A0ACB9CH66_ARCLA</name>
<dbReference type="Proteomes" id="UP001055879">
    <property type="component" value="Linkage Group LG04"/>
</dbReference>
<comment type="caution">
    <text evidence="1">The sequence shown here is derived from an EMBL/GenBank/DDBJ whole genome shotgun (WGS) entry which is preliminary data.</text>
</comment>